<reference evidence="2" key="1">
    <citation type="submission" date="2023-04" db="EMBL/GenBank/DDBJ databases">
        <authorList>
            <person name="Vijverberg K."/>
            <person name="Xiong W."/>
            <person name="Schranz E."/>
        </authorList>
    </citation>
    <scope>NUCLEOTIDE SEQUENCE</scope>
</reference>
<organism evidence="2 3">
    <name type="scientific">Lactuca saligna</name>
    <name type="common">Willowleaf lettuce</name>
    <dbReference type="NCBI Taxonomy" id="75948"/>
    <lineage>
        <taxon>Eukaryota</taxon>
        <taxon>Viridiplantae</taxon>
        <taxon>Streptophyta</taxon>
        <taxon>Embryophyta</taxon>
        <taxon>Tracheophyta</taxon>
        <taxon>Spermatophyta</taxon>
        <taxon>Magnoliopsida</taxon>
        <taxon>eudicotyledons</taxon>
        <taxon>Gunneridae</taxon>
        <taxon>Pentapetalae</taxon>
        <taxon>asterids</taxon>
        <taxon>campanulids</taxon>
        <taxon>Asterales</taxon>
        <taxon>Asteraceae</taxon>
        <taxon>Cichorioideae</taxon>
        <taxon>Cichorieae</taxon>
        <taxon>Lactucinae</taxon>
        <taxon>Lactuca</taxon>
    </lineage>
</organism>
<evidence type="ECO:0000313" key="3">
    <source>
        <dbReference type="Proteomes" id="UP001177003"/>
    </source>
</evidence>
<evidence type="ECO:0000313" key="2">
    <source>
        <dbReference type="EMBL" id="CAI9303424.1"/>
    </source>
</evidence>
<feature type="compositionally biased region" description="Gly residues" evidence="1">
    <location>
        <begin position="160"/>
        <end position="183"/>
    </location>
</feature>
<gene>
    <name evidence="2" type="ORF">LSALG_LOCUS41864</name>
</gene>
<feature type="region of interest" description="Disordered" evidence="1">
    <location>
        <begin position="88"/>
        <end position="113"/>
    </location>
</feature>
<proteinExistence type="predicted"/>
<evidence type="ECO:0000256" key="1">
    <source>
        <dbReference type="SAM" id="MobiDB-lite"/>
    </source>
</evidence>
<dbReference type="EMBL" id="OX465085">
    <property type="protein sequence ID" value="CAI9303424.1"/>
    <property type="molecule type" value="Genomic_DNA"/>
</dbReference>
<protein>
    <submittedName>
        <fullName evidence="2">Uncharacterized protein</fullName>
    </submittedName>
</protein>
<sequence length="183" mass="18925">MLRRRYTMDLKLLMVVVIGLLIFTTDIVCGRKIVGDENITLGYDQGFSKIGCDSKTSVSCGARDSIHREGGHVWDYIQQGIQVKLRGEAKDSGRVTTKGMPIKMGDDSGSTNTWLDSRGPINGTYVNKTSNNSIYNGKKNLAISGSYPNTQSSNGVLDNEGGGGGGGGGGGSGGGGGGGGGGR</sequence>
<dbReference type="AlphaFoldDB" id="A0AA36A3U2"/>
<keyword evidence="3" id="KW-1185">Reference proteome</keyword>
<feature type="region of interest" description="Disordered" evidence="1">
    <location>
        <begin position="146"/>
        <end position="183"/>
    </location>
</feature>
<accession>A0AA36A3U2</accession>
<name>A0AA36A3U2_LACSI</name>
<dbReference type="Proteomes" id="UP001177003">
    <property type="component" value="Chromosome 9"/>
</dbReference>
<feature type="compositionally biased region" description="Polar residues" evidence="1">
    <location>
        <begin position="146"/>
        <end position="156"/>
    </location>
</feature>